<reference evidence="17 18" key="1">
    <citation type="submission" date="2020-07" db="EMBL/GenBank/DDBJ databases">
        <title>Genomic Encyclopedia of Type Strains, Phase IV (KMG-IV): sequencing the most valuable type-strain genomes for metagenomic binning, comparative biology and taxonomic classification.</title>
        <authorList>
            <person name="Goeker M."/>
        </authorList>
    </citation>
    <scope>NUCLEOTIDE SEQUENCE [LARGE SCALE GENOMIC DNA]</scope>
    <source>
        <strain evidence="17 18">DSM 17721</strain>
    </source>
</reference>
<keyword evidence="8" id="KW-0653">Protein transport</keyword>
<feature type="domain" description="SRP54-type proteins GTP-binding" evidence="16">
    <location>
        <begin position="196"/>
        <end position="387"/>
    </location>
</feature>
<dbReference type="GO" id="GO:0005047">
    <property type="term" value="F:signal recognition particle binding"/>
    <property type="evidence" value="ECO:0007669"/>
    <property type="project" value="TreeGrafter"/>
</dbReference>
<keyword evidence="5" id="KW-1003">Cell membrane</keyword>
<dbReference type="PANTHER" id="PTHR43134">
    <property type="entry name" value="SIGNAL RECOGNITION PARTICLE RECEPTOR SUBUNIT ALPHA"/>
    <property type="match status" value="1"/>
</dbReference>
<evidence type="ECO:0000256" key="7">
    <source>
        <dbReference type="ARBA" id="ARBA00022795"/>
    </source>
</evidence>
<dbReference type="GO" id="GO:0003924">
    <property type="term" value="F:GTPase activity"/>
    <property type="evidence" value="ECO:0007669"/>
    <property type="project" value="UniProtKB-UniRule"/>
</dbReference>
<evidence type="ECO:0000256" key="6">
    <source>
        <dbReference type="ARBA" id="ARBA00022741"/>
    </source>
</evidence>
<dbReference type="NCBIfam" id="TIGR03499">
    <property type="entry name" value="FlhF"/>
    <property type="match status" value="1"/>
</dbReference>
<evidence type="ECO:0000256" key="8">
    <source>
        <dbReference type="ARBA" id="ARBA00022927"/>
    </source>
</evidence>
<dbReference type="InterPro" id="IPR047040">
    <property type="entry name" value="FlhF__GTPase_dom"/>
</dbReference>
<evidence type="ECO:0000256" key="14">
    <source>
        <dbReference type="SAM" id="MobiDB-lite"/>
    </source>
</evidence>
<keyword evidence="7" id="KW-1005">Bacterial flagellum biogenesis</keyword>
<sequence>MQVKVFEAADMRSAIEKVKKALGPDALILSTRSLADSKQGRVNRSGIEVTAAVDADLSPASSDTAGTGFQQVLEKTRKPAASSPDPDSGNPPEDSGLMAEFRQMKRSFENLSKKVARWEGRMERGLPAGPAQGGRLPGLSGLGISDSVLELLAESACRHEDEFLAGQDPDPRDLLIRGIRDHIRIENPLSAGLHGQRRLVFMGPTGVGKTTTIAKVAACAMLHYGKKIVLATIDNYRIAAAEQLKIYGQIMDVSVELARSPDQLADIFQRHADKDLILVDTAGRSPRDDMRRNELAAYLDPALKTENHLVLSATTGQQDLEMAIDRFSSLDPAGLVLTKLDECEMMGQILNAAVCAGRPLSFFTNGQQVPEDLLFPEPDNMAEMILNPEEVVAQWNTPDTRIRPEHCVN</sequence>
<keyword evidence="17" id="KW-0966">Cell projection</keyword>
<dbReference type="GO" id="GO:0006614">
    <property type="term" value="P:SRP-dependent cotranslational protein targeting to membrane"/>
    <property type="evidence" value="ECO:0007669"/>
    <property type="project" value="UniProtKB-UniRule"/>
</dbReference>
<evidence type="ECO:0000256" key="10">
    <source>
        <dbReference type="ARBA" id="ARBA00023136"/>
    </source>
</evidence>
<evidence type="ECO:0000256" key="1">
    <source>
        <dbReference type="ARBA" id="ARBA00004413"/>
    </source>
</evidence>
<feature type="domain" description="AAA+ ATPase" evidence="15">
    <location>
        <begin position="195"/>
        <end position="350"/>
    </location>
</feature>
<evidence type="ECO:0000256" key="11">
    <source>
        <dbReference type="ARBA" id="ARBA00023225"/>
    </source>
</evidence>
<evidence type="ECO:0000256" key="3">
    <source>
        <dbReference type="ARBA" id="ARBA00014919"/>
    </source>
</evidence>
<evidence type="ECO:0000313" key="17">
    <source>
        <dbReference type="EMBL" id="MBA2881317.1"/>
    </source>
</evidence>
<comment type="function">
    <text evidence="12">Necessary for flagellar biosynthesis. May be involved in translocation of the flagellum.</text>
</comment>
<dbReference type="EMBL" id="JACDUS010000003">
    <property type="protein sequence ID" value="MBA2881317.1"/>
    <property type="molecule type" value="Genomic_DNA"/>
</dbReference>
<comment type="caution">
    <text evidence="17">The sequence shown here is derived from an EMBL/GenBank/DDBJ whole genome shotgun (WGS) entry which is preliminary data.</text>
</comment>
<keyword evidence="10" id="KW-0472">Membrane</keyword>
<dbReference type="GO" id="GO:0005886">
    <property type="term" value="C:plasma membrane"/>
    <property type="evidence" value="ECO:0007669"/>
    <property type="project" value="UniProtKB-SubCell"/>
</dbReference>
<keyword evidence="6" id="KW-0547">Nucleotide-binding</keyword>
<keyword evidence="9" id="KW-0342">GTP-binding</keyword>
<dbReference type="InterPro" id="IPR000897">
    <property type="entry name" value="SRP54_GTPase_dom"/>
</dbReference>
<evidence type="ECO:0000256" key="4">
    <source>
        <dbReference type="ARBA" id="ARBA00022448"/>
    </source>
</evidence>
<dbReference type="SMART" id="SM00382">
    <property type="entry name" value="AAA"/>
    <property type="match status" value="1"/>
</dbReference>
<dbReference type="Gene3D" id="3.40.50.300">
    <property type="entry name" value="P-loop containing nucleotide triphosphate hydrolases"/>
    <property type="match status" value="1"/>
</dbReference>
<evidence type="ECO:0000259" key="15">
    <source>
        <dbReference type="SMART" id="SM00382"/>
    </source>
</evidence>
<protein>
    <recommendedName>
        <fullName evidence="3 13">Flagellar biosynthesis protein FlhF</fullName>
    </recommendedName>
</protein>
<dbReference type="FunFam" id="3.40.50.300:FF:000695">
    <property type="entry name" value="Flagellar biosynthesis regulator FlhF"/>
    <property type="match status" value="1"/>
</dbReference>
<dbReference type="CDD" id="cd17873">
    <property type="entry name" value="FlhF"/>
    <property type="match status" value="1"/>
</dbReference>
<keyword evidence="4" id="KW-0813">Transport</keyword>
<keyword evidence="17" id="KW-0969">Cilium</keyword>
<dbReference type="SUPFAM" id="SSF52540">
    <property type="entry name" value="P-loop containing nucleoside triphosphate hydrolases"/>
    <property type="match status" value="1"/>
</dbReference>
<evidence type="ECO:0000256" key="5">
    <source>
        <dbReference type="ARBA" id="ARBA00022475"/>
    </source>
</evidence>
<dbReference type="Pfam" id="PF00448">
    <property type="entry name" value="SRP54"/>
    <property type="match status" value="1"/>
</dbReference>
<keyword evidence="18" id="KW-1185">Reference proteome</keyword>
<accession>A0A7W0C8X0</accession>
<name>A0A7W0C8X0_9BACT</name>
<dbReference type="GO" id="GO:0015031">
    <property type="term" value="P:protein transport"/>
    <property type="evidence" value="ECO:0007669"/>
    <property type="project" value="UniProtKB-KW"/>
</dbReference>
<comment type="subcellular location">
    <subcellularLocation>
        <location evidence="1">Cell membrane</location>
        <topology evidence="1">Peripheral membrane protein</topology>
        <orientation evidence="1">Cytoplasmic side</orientation>
    </subcellularLocation>
</comment>
<evidence type="ECO:0000256" key="13">
    <source>
        <dbReference type="NCBIfam" id="TIGR03499"/>
    </source>
</evidence>
<evidence type="ECO:0000256" key="9">
    <source>
        <dbReference type="ARBA" id="ARBA00023134"/>
    </source>
</evidence>
<dbReference type="RefSeq" id="WP_181550964.1">
    <property type="nucleotide sequence ID" value="NZ_JACDUS010000003.1"/>
</dbReference>
<keyword evidence="11" id="KW-1006">Bacterial flagellum protein export</keyword>
<evidence type="ECO:0000256" key="12">
    <source>
        <dbReference type="ARBA" id="ARBA00025337"/>
    </source>
</evidence>
<dbReference type="SMART" id="SM00962">
    <property type="entry name" value="SRP54"/>
    <property type="match status" value="1"/>
</dbReference>
<dbReference type="AlphaFoldDB" id="A0A7W0C8X0"/>
<dbReference type="Proteomes" id="UP000525298">
    <property type="component" value="Unassembled WGS sequence"/>
</dbReference>
<dbReference type="InterPro" id="IPR003593">
    <property type="entry name" value="AAA+_ATPase"/>
</dbReference>
<organism evidence="17 18">
    <name type="scientific">Desulfosalsimonas propionicica</name>
    <dbReference type="NCBI Taxonomy" id="332175"/>
    <lineage>
        <taxon>Bacteria</taxon>
        <taxon>Pseudomonadati</taxon>
        <taxon>Thermodesulfobacteriota</taxon>
        <taxon>Desulfobacteria</taxon>
        <taxon>Desulfobacterales</taxon>
        <taxon>Desulfosalsimonadaceae</taxon>
        <taxon>Desulfosalsimonas</taxon>
    </lineage>
</organism>
<dbReference type="PANTHER" id="PTHR43134:SF3">
    <property type="entry name" value="FLAGELLAR BIOSYNTHESIS PROTEIN FLHF"/>
    <property type="match status" value="1"/>
</dbReference>
<comment type="similarity">
    <text evidence="2">Belongs to the GTP-binding SRP family.</text>
</comment>
<evidence type="ECO:0000256" key="2">
    <source>
        <dbReference type="ARBA" id="ARBA00008531"/>
    </source>
</evidence>
<feature type="region of interest" description="Disordered" evidence="14">
    <location>
        <begin position="74"/>
        <end position="96"/>
    </location>
</feature>
<dbReference type="GO" id="GO:0005525">
    <property type="term" value="F:GTP binding"/>
    <property type="evidence" value="ECO:0007669"/>
    <property type="project" value="UniProtKB-UniRule"/>
</dbReference>
<dbReference type="GO" id="GO:0044781">
    <property type="term" value="P:bacterial-type flagellum organization"/>
    <property type="evidence" value="ECO:0007669"/>
    <property type="project" value="UniProtKB-UniRule"/>
</dbReference>
<keyword evidence="17" id="KW-0282">Flagellum</keyword>
<evidence type="ECO:0000313" key="18">
    <source>
        <dbReference type="Proteomes" id="UP000525298"/>
    </source>
</evidence>
<dbReference type="InterPro" id="IPR027417">
    <property type="entry name" value="P-loop_NTPase"/>
</dbReference>
<proteinExistence type="inferred from homology"/>
<gene>
    <name evidence="17" type="ORF">HNR65_001643</name>
</gene>
<dbReference type="InterPro" id="IPR020006">
    <property type="entry name" value="FlhF"/>
</dbReference>
<evidence type="ECO:0000259" key="16">
    <source>
        <dbReference type="SMART" id="SM00962"/>
    </source>
</evidence>